<keyword evidence="3" id="KW-1185">Reference proteome</keyword>
<feature type="domain" description="Rhodanese" evidence="1">
    <location>
        <begin position="36"/>
        <end position="116"/>
    </location>
</feature>
<dbReference type="Proteomes" id="UP001597231">
    <property type="component" value="Unassembled WGS sequence"/>
</dbReference>
<dbReference type="SMART" id="SM00450">
    <property type="entry name" value="RHOD"/>
    <property type="match status" value="1"/>
</dbReference>
<dbReference type="EMBL" id="JBHTLT010000028">
    <property type="protein sequence ID" value="MFD1204647.1"/>
    <property type="molecule type" value="Genomic_DNA"/>
</dbReference>
<dbReference type="InterPro" id="IPR001763">
    <property type="entry name" value="Rhodanese-like_dom"/>
</dbReference>
<protein>
    <submittedName>
        <fullName evidence="2">Rhodanese-like domain-containing protein</fullName>
    </submittedName>
</protein>
<accession>A0ABW3TW73</accession>
<dbReference type="PROSITE" id="PS50206">
    <property type="entry name" value="RHODANESE_3"/>
    <property type="match status" value="1"/>
</dbReference>
<dbReference type="PANTHER" id="PTHR43031:SF17">
    <property type="entry name" value="SULFURTRANSFERASE YTWF-RELATED"/>
    <property type="match status" value="1"/>
</dbReference>
<dbReference type="CDD" id="cd00158">
    <property type="entry name" value="RHOD"/>
    <property type="match status" value="1"/>
</dbReference>
<dbReference type="Gene3D" id="3.40.250.10">
    <property type="entry name" value="Rhodanese-like domain"/>
    <property type="match status" value="1"/>
</dbReference>
<dbReference type="RefSeq" id="WP_336825399.1">
    <property type="nucleotide sequence ID" value="NZ_JBHTLT010000028.1"/>
</dbReference>
<dbReference type="InterPro" id="IPR036873">
    <property type="entry name" value="Rhodanese-like_dom_sf"/>
</dbReference>
<organism evidence="2 3">
    <name type="scientific">Sporosarcina contaminans</name>
    <dbReference type="NCBI Taxonomy" id="633403"/>
    <lineage>
        <taxon>Bacteria</taxon>
        <taxon>Bacillati</taxon>
        <taxon>Bacillota</taxon>
        <taxon>Bacilli</taxon>
        <taxon>Bacillales</taxon>
        <taxon>Caryophanaceae</taxon>
        <taxon>Sporosarcina</taxon>
    </lineage>
</organism>
<dbReference type="InterPro" id="IPR050229">
    <property type="entry name" value="GlpE_sulfurtransferase"/>
</dbReference>
<dbReference type="SUPFAM" id="SSF52821">
    <property type="entry name" value="Rhodanese/Cell cycle control phosphatase"/>
    <property type="match status" value="1"/>
</dbReference>
<dbReference type="PANTHER" id="PTHR43031">
    <property type="entry name" value="FAD-DEPENDENT OXIDOREDUCTASE"/>
    <property type="match status" value="1"/>
</dbReference>
<sequence length="116" mass="13026">MKWIIILLIIAFIAYRMMPAKGVKTITVAELKKRLSDKNSQFIDVRTSAEYKGGHIKEFSNIPLNALNAHLSKLDKSKETFVICQSGMRSAQAAKTLKKAGFERVINVRGGMSAWR</sequence>
<evidence type="ECO:0000313" key="3">
    <source>
        <dbReference type="Proteomes" id="UP001597231"/>
    </source>
</evidence>
<proteinExistence type="predicted"/>
<comment type="caution">
    <text evidence="2">The sequence shown here is derived from an EMBL/GenBank/DDBJ whole genome shotgun (WGS) entry which is preliminary data.</text>
</comment>
<reference evidence="3" key="1">
    <citation type="journal article" date="2019" name="Int. J. Syst. Evol. Microbiol.">
        <title>The Global Catalogue of Microorganisms (GCM) 10K type strain sequencing project: providing services to taxonomists for standard genome sequencing and annotation.</title>
        <authorList>
            <consortium name="The Broad Institute Genomics Platform"/>
            <consortium name="The Broad Institute Genome Sequencing Center for Infectious Disease"/>
            <person name="Wu L."/>
            <person name="Ma J."/>
        </authorList>
    </citation>
    <scope>NUCLEOTIDE SEQUENCE [LARGE SCALE GENOMIC DNA]</scope>
    <source>
        <strain evidence="3">CCUG 53915</strain>
    </source>
</reference>
<evidence type="ECO:0000259" key="1">
    <source>
        <dbReference type="PROSITE" id="PS50206"/>
    </source>
</evidence>
<gene>
    <name evidence="2" type="ORF">ACFQ38_05915</name>
</gene>
<evidence type="ECO:0000313" key="2">
    <source>
        <dbReference type="EMBL" id="MFD1204647.1"/>
    </source>
</evidence>
<dbReference type="Pfam" id="PF00581">
    <property type="entry name" value="Rhodanese"/>
    <property type="match status" value="1"/>
</dbReference>
<name>A0ABW3TW73_9BACL</name>